<dbReference type="EMBL" id="UFQT01002397">
    <property type="protein sequence ID" value="SSX33362.1"/>
    <property type="molecule type" value="Genomic_DNA"/>
</dbReference>
<dbReference type="InterPro" id="IPR006616">
    <property type="entry name" value="DM9_repeat"/>
</dbReference>
<accession>A0A336MSC4</accession>
<feature type="chain" id="PRO_5016435154" evidence="1">
    <location>
        <begin position="30"/>
        <end position="486"/>
    </location>
</feature>
<protein>
    <submittedName>
        <fullName evidence="2">CSON006343 protein</fullName>
    </submittedName>
</protein>
<name>A0A336MSC4_CULSO</name>
<dbReference type="PANTHER" id="PTHR31649">
    <property type="entry name" value="AGAP009604-PA"/>
    <property type="match status" value="1"/>
</dbReference>
<organism evidence="2">
    <name type="scientific">Culicoides sonorensis</name>
    <name type="common">Biting midge</name>
    <dbReference type="NCBI Taxonomy" id="179676"/>
    <lineage>
        <taxon>Eukaryota</taxon>
        <taxon>Metazoa</taxon>
        <taxon>Ecdysozoa</taxon>
        <taxon>Arthropoda</taxon>
        <taxon>Hexapoda</taxon>
        <taxon>Insecta</taxon>
        <taxon>Pterygota</taxon>
        <taxon>Neoptera</taxon>
        <taxon>Endopterygota</taxon>
        <taxon>Diptera</taxon>
        <taxon>Nematocera</taxon>
        <taxon>Chironomoidea</taxon>
        <taxon>Ceratopogonidae</taxon>
        <taxon>Ceratopogoninae</taxon>
        <taxon>Culicoides</taxon>
        <taxon>Monoculicoides</taxon>
    </lineage>
</organism>
<dbReference type="SMART" id="SM00696">
    <property type="entry name" value="DM9"/>
    <property type="match status" value="6"/>
</dbReference>
<reference evidence="2" key="1">
    <citation type="submission" date="2018-07" db="EMBL/GenBank/DDBJ databases">
        <authorList>
            <person name="Quirk P.G."/>
            <person name="Krulwich T.A."/>
        </authorList>
    </citation>
    <scope>NUCLEOTIDE SEQUENCE</scope>
</reference>
<gene>
    <name evidence="2" type="primary">CSON006343</name>
</gene>
<evidence type="ECO:0000256" key="1">
    <source>
        <dbReference type="SAM" id="SignalP"/>
    </source>
</evidence>
<evidence type="ECO:0000313" key="2">
    <source>
        <dbReference type="EMBL" id="SSX33362.1"/>
    </source>
</evidence>
<sequence length="486" mass="52905">MDHLKVTYRIVTFSCFFLELTWLPPLQDATVPEKSVQAGTDHDGSKIYVGRAQHAGSWLVAKVIPRINKAYVGYDRAEILVTNYEVLVGDKYSWVKDENGNVPENAFIAGTTGSGNGEPLYVGRGHYERSLTPGKIHKSHGCLYIPFGGTEHEITQYEVLVKGEPEEKKKEHSYEPEPAPAPDPIPPFNPPQSIPDFSDFTWVPSSPYAGIPGNAVHAGNDQDGSPIYVGRARHAGDLIVAKVIPSKQAAYVAYNMQEILVTSYEVLVGDGFSWVGSGNGHVPENAVIAGHTSNGEPLYVGRAHHDGSLTPGKIHKSHGCLYIPFGGSEVSIRTYEVLVAQMKPQWRSANASTCYQPNTISGGRDADGAEIFVGRAYHEGDLIPAKVIPSKQVAYVPYNGEEIAKYDFEMLCGGHTAWVQSSYGNVPHNAVRGGHTSSGEPLYIGRAHWAGSLTVGKIHPSHQALYIPFGGSEVPIKNNYEVLIEY</sequence>
<dbReference type="VEuPathDB" id="VectorBase:CSON006343"/>
<proteinExistence type="predicted"/>
<dbReference type="AlphaFoldDB" id="A0A336MSC4"/>
<dbReference type="Pfam" id="PF11901">
    <property type="entry name" value="DM9"/>
    <property type="match status" value="3"/>
</dbReference>
<keyword evidence="1" id="KW-0732">Signal</keyword>
<feature type="signal peptide" evidence="1">
    <location>
        <begin position="1"/>
        <end position="29"/>
    </location>
</feature>
<dbReference type="PANTHER" id="PTHR31649:SF10">
    <property type="entry name" value="IP19903P-RELATED"/>
    <property type="match status" value="1"/>
</dbReference>